<dbReference type="RefSeq" id="WP_163739141.1">
    <property type="nucleotide sequence ID" value="NZ_JAAGOA010000009.1"/>
</dbReference>
<accession>A0A6L9S7P0</accession>
<proteinExistence type="predicted"/>
<dbReference type="PANTHER" id="PTHR36437:SF2">
    <property type="entry name" value="GLYOXALASE_BLEOMYCIN RESISTANCE PROTEIN_DIOXYGENASE"/>
    <property type="match status" value="1"/>
</dbReference>
<reference evidence="2 3" key="1">
    <citation type="submission" date="2020-02" db="EMBL/GenBank/DDBJ databases">
        <authorList>
            <person name="Li X.-J."/>
            <person name="Han X.-M."/>
        </authorList>
    </citation>
    <scope>NUCLEOTIDE SEQUENCE [LARGE SCALE GENOMIC DNA]</scope>
    <source>
        <strain evidence="2 3">CCTCC AB 2017055</strain>
    </source>
</reference>
<gene>
    <name evidence="2" type="ORF">G1H10_15025</name>
</gene>
<dbReference type="AlphaFoldDB" id="A0A6L9S7P0"/>
<protein>
    <submittedName>
        <fullName evidence="2">Glyoxalase</fullName>
    </submittedName>
</protein>
<dbReference type="Pfam" id="PF00903">
    <property type="entry name" value="Glyoxalase"/>
    <property type="match status" value="1"/>
</dbReference>
<organism evidence="2 3">
    <name type="scientific">Phytoactinopolyspora halotolerans</name>
    <dbReference type="NCBI Taxonomy" id="1981512"/>
    <lineage>
        <taxon>Bacteria</taxon>
        <taxon>Bacillati</taxon>
        <taxon>Actinomycetota</taxon>
        <taxon>Actinomycetes</taxon>
        <taxon>Jiangellales</taxon>
        <taxon>Jiangellaceae</taxon>
        <taxon>Phytoactinopolyspora</taxon>
    </lineage>
</organism>
<dbReference type="SUPFAM" id="SSF54593">
    <property type="entry name" value="Glyoxalase/Bleomycin resistance protein/Dihydroxybiphenyl dioxygenase"/>
    <property type="match status" value="1"/>
</dbReference>
<feature type="domain" description="VOC" evidence="1">
    <location>
        <begin position="8"/>
        <end position="128"/>
    </location>
</feature>
<evidence type="ECO:0000313" key="3">
    <source>
        <dbReference type="Proteomes" id="UP000475214"/>
    </source>
</evidence>
<dbReference type="InterPro" id="IPR004360">
    <property type="entry name" value="Glyas_Fos-R_dOase_dom"/>
</dbReference>
<dbReference type="EMBL" id="JAAGOA010000009">
    <property type="protein sequence ID" value="NEE01485.1"/>
    <property type="molecule type" value="Genomic_DNA"/>
</dbReference>
<dbReference type="Proteomes" id="UP000475214">
    <property type="component" value="Unassembled WGS sequence"/>
</dbReference>
<keyword evidence="3" id="KW-1185">Reference proteome</keyword>
<comment type="caution">
    <text evidence="2">The sequence shown here is derived from an EMBL/GenBank/DDBJ whole genome shotgun (WGS) entry which is preliminary data.</text>
</comment>
<dbReference type="InterPro" id="IPR037523">
    <property type="entry name" value="VOC_core"/>
</dbReference>
<sequence length="132" mass="14446">MNDQLNARIDAIRTVGIPVRDQDQALEFYVETLGFEKLMDAPIDQLGGRWIEVRPPRSDVTIALTPARAQTPAGVDTGIRFTTGDAAALHDRLSGRGVDVDDLLTWEGVPPMFDFRDPDGNVLYVSEVPAPA</sequence>
<name>A0A6L9S7P0_9ACTN</name>
<evidence type="ECO:0000313" key="2">
    <source>
        <dbReference type="EMBL" id="NEE01485.1"/>
    </source>
</evidence>
<dbReference type="PROSITE" id="PS51819">
    <property type="entry name" value="VOC"/>
    <property type="match status" value="1"/>
</dbReference>
<evidence type="ECO:0000259" key="1">
    <source>
        <dbReference type="PROSITE" id="PS51819"/>
    </source>
</evidence>
<dbReference type="Gene3D" id="3.10.180.10">
    <property type="entry name" value="2,3-Dihydroxybiphenyl 1,2-Dioxygenase, domain 1"/>
    <property type="match status" value="1"/>
</dbReference>
<dbReference type="PANTHER" id="PTHR36437">
    <property type="entry name" value="GLYOXALASE/BLEOMYCIN RESISTANCE PROTEIN/DIOXYGENASE"/>
    <property type="match status" value="1"/>
</dbReference>
<dbReference type="InterPro" id="IPR029068">
    <property type="entry name" value="Glyas_Bleomycin-R_OHBP_Dase"/>
</dbReference>